<keyword evidence="11" id="KW-0732">Signal</keyword>
<dbReference type="InterPro" id="IPR050288">
    <property type="entry name" value="Cellulose_deg_GH3"/>
</dbReference>
<evidence type="ECO:0000256" key="4">
    <source>
        <dbReference type="ARBA" id="ARBA00012744"/>
    </source>
</evidence>
<sequence length="819" mass="87236">MRTLALISLSCALNALAQTSGSSSSTSKSGGASTTVSGASASASTASTIGTSVFSSVSSVHASNGTTSTFPTSTASCPSVIPDFAPAWTSAYAKAKKLVSNFTLEEKVSLSTGTGWGNGLCVGNIGAVKNFPGLCLQDGPLGVRSADYTTAFPAGINAAATWNRTLIRQRGLAMGEEFRGKGINVALGPMMNLGRISQGGRNWEGFGADPYLSGEAAYETILGLQSTGVQACAKHYINNEQENMRTQESSNVDDRAQHELYAAPFLRSVMAGVASVMCSYNLVNGTYACENDYTLNHILKEEFGFQGYVMSDWGGTHSTIAAIAGLDMDMPGDLNFDGLNNSYFGANLTAYVQNNTIPESRLDDMATRILAAWYLLEQDSDFPAVNFNSFNPDDEATNQHIDVQGDHAEIVRTIGAASTVLLKNTKKALPLKKPRSMVLVGTDAGPGVGLGPNTFAYQGGVNGVLGVGWGSGSANFSYLVSPLEAIQGRARKDHTTLSWFLNDWDLEGASNAAALKDVAIVFIQSDSGENIAAVDGNVGDRNNITAWNNGDELVLAVAAQNKNTIVVTHSVGPLIVEPWINHPNITAVVWAGLSATETGNALADVLYGDWNPTGRLPYTIAKRAEDYPAQLVTGGSGSDILSIPYTEGLFIDYRHFDAKNITPRYEFGFGLSYTKFKYSNIDVKKIDSSHDQNADLEANWAKSKPGPRGVGSSTALWLHRPAYNVSFTIQNVGDVYGGEIPQLYVNHPASAAEPPSVLRGFTHVELNPGEKKHVFLTLSRYDLSIWDVVAQSWRRPQGTIKLTIGASSRDGRLSGTISA</sequence>
<evidence type="ECO:0000259" key="12">
    <source>
        <dbReference type="SMART" id="SM01217"/>
    </source>
</evidence>
<evidence type="ECO:0000256" key="3">
    <source>
        <dbReference type="ARBA" id="ARBA00005336"/>
    </source>
</evidence>
<comment type="catalytic activity">
    <reaction evidence="1">
        <text>Hydrolysis of terminal, non-reducing beta-D-glucosyl residues with release of beta-D-glucose.</text>
        <dbReference type="EC" id="3.2.1.21"/>
    </reaction>
</comment>
<dbReference type="EC" id="3.2.1.21" evidence="4"/>
<evidence type="ECO:0000256" key="11">
    <source>
        <dbReference type="SAM" id="SignalP"/>
    </source>
</evidence>
<gene>
    <name evidence="13" type="primary">gh3.1</name>
    <name evidence="13" type="ORF">HETIRDRAFT_124437</name>
</gene>
<dbReference type="AlphaFoldDB" id="W4K3G5"/>
<dbReference type="SUPFAM" id="SSF52279">
    <property type="entry name" value="Beta-D-glucan exohydrolase, C-terminal domain"/>
    <property type="match status" value="1"/>
</dbReference>
<dbReference type="PANTHER" id="PTHR42715:SF2">
    <property type="entry name" value="BETA-GLUCOSIDASE F-RELATED"/>
    <property type="match status" value="1"/>
</dbReference>
<dbReference type="PANTHER" id="PTHR42715">
    <property type="entry name" value="BETA-GLUCOSIDASE"/>
    <property type="match status" value="1"/>
</dbReference>
<name>W4K3G5_HETIT</name>
<evidence type="ECO:0000256" key="5">
    <source>
        <dbReference type="ARBA" id="ARBA00022801"/>
    </source>
</evidence>
<evidence type="ECO:0000313" key="14">
    <source>
        <dbReference type="Proteomes" id="UP000030671"/>
    </source>
</evidence>
<accession>W4K3G5</accession>
<dbReference type="OrthoDB" id="416222at2759"/>
<keyword evidence="5 13" id="KW-0378">Hydrolase</keyword>
<dbReference type="GO" id="GO:0008422">
    <property type="term" value="F:beta-glucosidase activity"/>
    <property type="evidence" value="ECO:0007669"/>
    <property type="project" value="UniProtKB-EC"/>
</dbReference>
<keyword evidence="7" id="KW-0325">Glycoprotein</keyword>
<evidence type="ECO:0000313" key="13">
    <source>
        <dbReference type="EMBL" id="ETW79621.1"/>
    </source>
</evidence>
<evidence type="ECO:0000256" key="9">
    <source>
        <dbReference type="ARBA" id="ARBA00023295"/>
    </source>
</evidence>
<evidence type="ECO:0000256" key="1">
    <source>
        <dbReference type="ARBA" id="ARBA00000448"/>
    </source>
</evidence>
<keyword evidence="14" id="KW-1185">Reference proteome</keyword>
<dbReference type="KEGG" id="hir:HETIRDRAFT_124437"/>
<dbReference type="InterPro" id="IPR036881">
    <property type="entry name" value="Glyco_hydro_3_C_sf"/>
</dbReference>
<dbReference type="Gene3D" id="2.60.40.10">
    <property type="entry name" value="Immunoglobulins"/>
    <property type="match status" value="1"/>
</dbReference>
<dbReference type="Gene3D" id="3.20.20.300">
    <property type="entry name" value="Glycoside hydrolase, family 3, N-terminal domain"/>
    <property type="match status" value="1"/>
</dbReference>
<keyword evidence="6" id="KW-0136">Cellulose degradation</keyword>
<comment type="pathway">
    <text evidence="2">Glycan metabolism; cellulose degradation.</text>
</comment>
<dbReference type="Gene3D" id="3.40.50.1700">
    <property type="entry name" value="Glycoside hydrolase family 3 C-terminal domain"/>
    <property type="match status" value="1"/>
</dbReference>
<keyword evidence="9" id="KW-0326">Glycosidase</keyword>
<dbReference type="PRINTS" id="PR00133">
    <property type="entry name" value="GLHYDRLASE3"/>
</dbReference>
<feature type="chain" id="PRO_5004843978" description="beta-glucosidase" evidence="11">
    <location>
        <begin position="18"/>
        <end position="819"/>
    </location>
</feature>
<feature type="domain" description="Fibronectin type III-like" evidence="12">
    <location>
        <begin position="739"/>
        <end position="808"/>
    </location>
</feature>
<dbReference type="GO" id="GO:0030245">
    <property type="term" value="P:cellulose catabolic process"/>
    <property type="evidence" value="ECO:0007669"/>
    <property type="project" value="UniProtKB-KW"/>
</dbReference>
<proteinExistence type="inferred from homology"/>
<dbReference type="EMBL" id="KI925460">
    <property type="protein sequence ID" value="ETW79621.1"/>
    <property type="molecule type" value="Genomic_DNA"/>
</dbReference>
<keyword evidence="8" id="KW-0119">Carbohydrate metabolism</keyword>
<dbReference type="eggNOG" id="ENOG502QR4D">
    <property type="taxonomic scope" value="Eukaryota"/>
</dbReference>
<protein>
    <recommendedName>
        <fullName evidence="4">beta-glucosidase</fullName>
        <ecNumber evidence="4">3.2.1.21</ecNumber>
    </recommendedName>
</protein>
<reference evidence="13 14" key="1">
    <citation type="journal article" date="2012" name="New Phytol.">
        <title>Insight into trade-off between wood decay and parasitism from the genome of a fungal forest pathogen.</title>
        <authorList>
            <person name="Olson A."/>
            <person name="Aerts A."/>
            <person name="Asiegbu F."/>
            <person name="Belbahri L."/>
            <person name="Bouzid O."/>
            <person name="Broberg A."/>
            <person name="Canback B."/>
            <person name="Coutinho P.M."/>
            <person name="Cullen D."/>
            <person name="Dalman K."/>
            <person name="Deflorio G."/>
            <person name="van Diepen L.T."/>
            <person name="Dunand C."/>
            <person name="Duplessis S."/>
            <person name="Durling M."/>
            <person name="Gonthier P."/>
            <person name="Grimwood J."/>
            <person name="Fossdal C.G."/>
            <person name="Hansson D."/>
            <person name="Henrissat B."/>
            <person name="Hietala A."/>
            <person name="Himmelstrand K."/>
            <person name="Hoffmeister D."/>
            <person name="Hogberg N."/>
            <person name="James T.Y."/>
            <person name="Karlsson M."/>
            <person name="Kohler A."/>
            <person name="Kues U."/>
            <person name="Lee Y.H."/>
            <person name="Lin Y.C."/>
            <person name="Lind M."/>
            <person name="Lindquist E."/>
            <person name="Lombard V."/>
            <person name="Lucas S."/>
            <person name="Lunden K."/>
            <person name="Morin E."/>
            <person name="Murat C."/>
            <person name="Park J."/>
            <person name="Raffaello T."/>
            <person name="Rouze P."/>
            <person name="Salamov A."/>
            <person name="Schmutz J."/>
            <person name="Solheim H."/>
            <person name="Stahlberg J."/>
            <person name="Velez H."/>
            <person name="de Vries R.P."/>
            <person name="Wiebenga A."/>
            <person name="Woodward S."/>
            <person name="Yakovlev I."/>
            <person name="Garbelotto M."/>
            <person name="Martin F."/>
            <person name="Grigoriev I.V."/>
            <person name="Stenlid J."/>
        </authorList>
    </citation>
    <scope>NUCLEOTIDE SEQUENCE [LARGE SCALE GENOMIC DNA]</scope>
    <source>
        <strain evidence="13 14">TC 32-1</strain>
    </source>
</reference>
<keyword evidence="10" id="KW-0624">Polysaccharide degradation</keyword>
<dbReference type="InterPro" id="IPR002772">
    <property type="entry name" value="Glyco_hydro_3_C"/>
</dbReference>
<evidence type="ECO:0000256" key="10">
    <source>
        <dbReference type="ARBA" id="ARBA00023326"/>
    </source>
</evidence>
<dbReference type="Proteomes" id="UP000030671">
    <property type="component" value="Unassembled WGS sequence"/>
</dbReference>
<dbReference type="InterPro" id="IPR026891">
    <property type="entry name" value="Fn3-like"/>
</dbReference>
<dbReference type="RefSeq" id="XP_009548189.1">
    <property type="nucleotide sequence ID" value="XM_009549894.1"/>
</dbReference>
<dbReference type="Pfam" id="PF01915">
    <property type="entry name" value="Glyco_hydro_3_C"/>
    <property type="match status" value="1"/>
</dbReference>
<dbReference type="Pfam" id="PF00933">
    <property type="entry name" value="Glyco_hydro_3"/>
    <property type="match status" value="1"/>
</dbReference>
<dbReference type="InterPro" id="IPR013783">
    <property type="entry name" value="Ig-like_fold"/>
</dbReference>
<evidence type="ECO:0000256" key="2">
    <source>
        <dbReference type="ARBA" id="ARBA00004987"/>
    </source>
</evidence>
<feature type="signal peptide" evidence="11">
    <location>
        <begin position="1"/>
        <end position="17"/>
    </location>
</feature>
<organism evidence="13 14">
    <name type="scientific">Heterobasidion irregulare (strain TC 32-1)</name>
    <dbReference type="NCBI Taxonomy" id="747525"/>
    <lineage>
        <taxon>Eukaryota</taxon>
        <taxon>Fungi</taxon>
        <taxon>Dikarya</taxon>
        <taxon>Basidiomycota</taxon>
        <taxon>Agaricomycotina</taxon>
        <taxon>Agaricomycetes</taxon>
        <taxon>Russulales</taxon>
        <taxon>Bondarzewiaceae</taxon>
        <taxon>Heterobasidion</taxon>
        <taxon>Heterobasidion annosum species complex</taxon>
    </lineage>
</organism>
<dbReference type="InterPro" id="IPR001764">
    <property type="entry name" value="Glyco_hydro_3_N"/>
</dbReference>
<dbReference type="InterPro" id="IPR017853">
    <property type="entry name" value="GH"/>
</dbReference>
<dbReference type="Pfam" id="PF14310">
    <property type="entry name" value="Fn3-like"/>
    <property type="match status" value="1"/>
</dbReference>
<dbReference type="InterPro" id="IPR036962">
    <property type="entry name" value="Glyco_hydro_3_N_sf"/>
</dbReference>
<dbReference type="GeneID" id="20666873"/>
<dbReference type="FunFam" id="3.20.20.300:FF:000002">
    <property type="entry name" value="Probable beta-glucosidase"/>
    <property type="match status" value="1"/>
</dbReference>
<evidence type="ECO:0000256" key="8">
    <source>
        <dbReference type="ARBA" id="ARBA00023277"/>
    </source>
</evidence>
<evidence type="ECO:0000256" key="6">
    <source>
        <dbReference type="ARBA" id="ARBA00023001"/>
    </source>
</evidence>
<dbReference type="FunFam" id="3.40.50.1700:FF:000003">
    <property type="entry name" value="Probable beta-glucosidase"/>
    <property type="match status" value="1"/>
</dbReference>
<dbReference type="HOGENOM" id="CLU_004542_2_3_1"/>
<dbReference type="InParanoid" id="W4K3G5"/>
<dbReference type="SUPFAM" id="SSF51445">
    <property type="entry name" value="(Trans)glycosidases"/>
    <property type="match status" value="1"/>
</dbReference>
<evidence type="ECO:0000256" key="7">
    <source>
        <dbReference type="ARBA" id="ARBA00023180"/>
    </source>
</evidence>
<dbReference type="SMART" id="SM01217">
    <property type="entry name" value="Fn3_like"/>
    <property type="match status" value="1"/>
</dbReference>
<comment type="similarity">
    <text evidence="3">Belongs to the glycosyl hydrolase 3 family.</text>
</comment>